<proteinExistence type="predicted"/>
<dbReference type="EMBL" id="KU594552">
    <property type="protein sequence ID" value="ANQ43297.1"/>
    <property type="molecule type" value="Genomic_DNA"/>
</dbReference>
<accession>A0A1B1FFS4</accession>
<name>A0A1B1FFS4_XENTR</name>
<dbReference type="AlphaFoldDB" id="A0A1B1FFS4"/>
<evidence type="ECO:0000313" key="1">
    <source>
        <dbReference type="EMBL" id="ANQ43297.1"/>
    </source>
</evidence>
<dbReference type="InterPro" id="IPR009079">
    <property type="entry name" value="4_helix_cytokine-like_core"/>
</dbReference>
<sequence length="199" mass="22801">MLMKNDCLAPEEKHECFPRLPRISWAFDTYQVEAAVGAAIQFLRETFRFYNENFEALGLSQELGHELLQLLDRLIEEWAPYVTDTTVNEDVSQGISEFYRQLINLVRKEGNAACVLSVISENLYQVAHLLSRVQKHLLVNDTSREEHDTTILSLPHVASTPTRKLPIGTMHWRLSIGRYNIPSRALTLAPNKALTRILQ</sequence>
<reference evidence="1" key="1">
    <citation type="journal article" date="2016" name="Sci. Rep.">
        <title>Expansion of amphibian intronless interferons revises the paradigm for interferon evolution and functional diversity.</title>
        <authorList>
            <person name="Sang Y."/>
            <person name="Liu Q."/>
            <person name="Lee J."/>
            <person name="Ma W."/>
            <person name="McVey D.S."/>
            <person name="Blecha F."/>
        </authorList>
    </citation>
    <scope>NUCLEOTIDE SEQUENCE</scope>
    <source>
        <strain evidence="1">Ifnx35</strain>
    </source>
</reference>
<protein>
    <submittedName>
        <fullName evidence="1">Type I interferon 35</fullName>
    </submittedName>
</protein>
<dbReference type="Gene3D" id="1.20.1250.10">
    <property type="match status" value="1"/>
</dbReference>
<organism evidence="1">
    <name type="scientific">Xenopus tropicalis</name>
    <name type="common">Western clawed frog</name>
    <name type="synonym">Silurana tropicalis</name>
    <dbReference type="NCBI Taxonomy" id="8364"/>
    <lineage>
        <taxon>Eukaryota</taxon>
        <taxon>Metazoa</taxon>
        <taxon>Chordata</taxon>
        <taxon>Craniata</taxon>
        <taxon>Vertebrata</taxon>
        <taxon>Euteleostomi</taxon>
        <taxon>Amphibia</taxon>
        <taxon>Batrachia</taxon>
        <taxon>Anura</taxon>
        <taxon>Pipoidea</taxon>
        <taxon>Pipidae</taxon>
        <taxon>Xenopodinae</taxon>
        <taxon>Xenopus</taxon>
        <taxon>Silurana</taxon>
    </lineage>
</organism>